<keyword evidence="3" id="KW-1185">Reference proteome</keyword>
<feature type="compositionally biased region" description="Basic and acidic residues" evidence="1">
    <location>
        <begin position="51"/>
        <end position="81"/>
    </location>
</feature>
<organism evidence="2 3">
    <name type="scientific">Liparis tanakae</name>
    <name type="common">Tanaka's snailfish</name>
    <dbReference type="NCBI Taxonomy" id="230148"/>
    <lineage>
        <taxon>Eukaryota</taxon>
        <taxon>Metazoa</taxon>
        <taxon>Chordata</taxon>
        <taxon>Craniata</taxon>
        <taxon>Vertebrata</taxon>
        <taxon>Euteleostomi</taxon>
        <taxon>Actinopterygii</taxon>
        <taxon>Neopterygii</taxon>
        <taxon>Teleostei</taxon>
        <taxon>Neoteleostei</taxon>
        <taxon>Acanthomorphata</taxon>
        <taxon>Eupercaria</taxon>
        <taxon>Perciformes</taxon>
        <taxon>Cottioidei</taxon>
        <taxon>Cottales</taxon>
        <taxon>Liparidae</taxon>
        <taxon>Liparis</taxon>
    </lineage>
</organism>
<dbReference type="AlphaFoldDB" id="A0A4Z2H1P7"/>
<gene>
    <name evidence="2" type="ORF">EYF80_030385</name>
</gene>
<feature type="compositionally biased region" description="Low complexity" evidence="1">
    <location>
        <begin position="1"/>
        <end position="14"/>
    </location>
</feature>
<evidence type="ECO:0000313" key="3">
    <source>
        <dbReference type="Proteomes" id="UP000314294"/>
    </source>
</evidence>
<dbReference type="Proteomes" id="UP000314294">
    <property type="component" value="Unassembled WGS sequence"/>
</dbReference>
<feature type="region of interest" description="Disordered" evidence="1">
    <location>
        <begin position="1"/>
        <end position="31"/>
    </location>
</feature>
<dbReference type="EMBL" id="SRLO01000357">
    <property type="protein sequence ID" value="TNN59370.1"/>
    <property type="molecule type" value="Genomic_DNA"/>
</dbReference>
<protein>
    <submittedName>
        <fullName evidence="2">Uncharacterized protein</fullName>
    </submittedName>
</protein>
<sequence>MAMTSSSWMTSSDPDTTKHSVSTLSPAWKMRSPGAQCVMSARMSLGQMDNTWKREIERERGREFGRRSRDEEGKRSRDQEVKSLIGAVDGHYISC</sequence>
<reference evidence="2 3" key="1">
    <citation type="submission" date="2019-03" db="EMBL/GenBank/DDBJ databases">
        <title>First draft genome of Liparis tanakae, snailfish: a comprehensive survey of snailfish specific genes.</title>
        <authorList>
            <person name="Kim W."/>
            <person name="Song I."/>
            <person name="Jeong J.-H."/>
            <person name="Kim D."/>
            <person name="Kim S."/>
            <person name="Ryu S."/>
            <person name="Song J.Y."/>
            <person name="Lee S.K."/>
        </authorList>
    </citation>
    <scope>NUCLEOTIDE SEQUENCE [LARGE SCALE GENOMIC DNA]</scope>
    <source>
        <tissue evidence="2">Muscle</tissue>
    </source>
</reference>
<accession>A0A4Z2H1P7</accession>
<evidence type="ECO:0000256" key="1">
    <source>
        <dbReference type="SAM" id="MobiDB-lite"/>
    </source>
</evidence>
<evidence type="ECO:0000313" key="2">
    <source>
        <dbReference type="EMBL" id="TNN59370.1"/>
    </source>
</evidence>
<proteinExistence type="predicted"/>
<feature type="region of interest" description="Disordered" evidence="1">
    <location>
        <begin position="50"/>
        <end position="83"/>
    </location>
</feature>
<name>A0A4Z2H1P7_9TELE</name>
<comment type="caution">
    <text evidence="2">The sequence shown here is derived from an EMBL/GenBank/DDBJ whole genome shotgun (WGS) entry which is preliminary data.</text>
</comment>